<gene>
    <name evidence="7" type="primary">nuoF</name>
    <name evidence="7" type="ORF">OCK74_08400</name>
</gene>
<dbReference type="InterPro" id="IPR036249">
    <property type="entry name" value="Thioredoxin-like_sf"/>
</dbReference>
<dbReference type="InterPro" id="IPR019575">
    <property type="entry name" value="Nuop51_4Fe4S-bd"/>
</dbReference>
<dbReference type="GO" id="GO:0010181">
    <property type="term" value="F:FMN binding"/>
    <property type="evidence" value="ECO:0007669"/>
    <property type="project" value="InterPro"/>
</dbReference>
<feature type="domain" description="NADH-ubiquinone oxidoreductase 51kDa subunit iron-sulphur binding" evidence="6">
    <location>
        <begin position="458"/>
        <end position="503"/>
    </location>
</feature>
<dbReference type="CDD" id="cd02980">
    <property type="entry name" value="TRX_Fd_family"/>
    <property type="match status" value="1"/>
</dbReference>
<dbReference type="InterPro" id="IPR037207">
    <property type="entry name" value="Nuop51_4Fe4S-bd_sf"/>
</dbReference>
<evidence type="ECO:0000256" key="3">
    <source>
        <dbReference type="ARBA" id="ARBA00022723"/>
    </source>
</evidence>
<evidence type="ECO:0000256" key="4">
    <source>
        <dbReference type="ARBA" id="ARBA00023004"/>
    </source>
</evidence>
<sequence>MNRQDLKTIIYAEKAKVENNKYKHKIGVCCGAGCISSGSEEVLKKLQEEVTTRGLDHDVEIIPTGCMGPCNQGPLMKYLPDHTIYQKVDCSNIAAIVQSQIIDKKPIEHLLLFADTREKPFRDAREDPFFKSQLKIVLRNCGQLNPERIEDFLVHDGYQALDKTLCEMSPEDVIAEIKHSRLRGRGGAGYPTGLKWETVYKYVNDQKYVICNGDEGDPGAFMDRSVLEGNPHRVLEGMAIAGYAIGATKGYAYIRGEYPLAIKRFETAIKQARKMGLLGTDILGSNFSFDVEVRIGAGAFVCGEETALIASIEGKRGTPRPRPPFPAEFGLWGKPTLINNVETFASISPIIINGGEWYSEIGTPKSAGTKVFALAGKINYSGLIEVPMGTSLREIVFDIGGGMQGGGEFKAAQTGGPSGGCIPAGHLDVKMDYEALTNLGSIMGSGGLIIMDQTSDMVDVARFFMEFCMDESCGKCLPCRVGTKMMCDLLQKICDNRATQIDLDRLEELAIYVKETSLCGLGGSAPNPLLSTLRHFRNEYQNRLIRHEQKDQIEVPSNIQV</sequence>
<dbReference type="Pfam" id="PF01512">
    <property type="entry name" value="Complex1_51K"/>
    <property type="match status" value="1"/>
</dbReference>
<keyword evidence="5" id="KW-0411">Iron-sulfur</keyword>
<dbReference type="Pfam" id="PF01257">
    <property type="entry name" value="2Fe-2S_thioredx"/>
    <property type="match status" value="1"/>
</dbReference>
<dbReference type="SUPFAM" id="SSF142984">
    <property type="entry name" value="Nqo1 middle domain-like"/>
    <property type="match status" value="1"/>
</dbReference>
<evidence type="ECO:0000313" key="7">
    <source>
        <dbReference type="EMBL" id="MCU7549133.1"/>
    </source>
</evidence>
<dbReference type="Gene3D" id="1.20.1440.230">
    <property type="entry name" value="NADH-ubiquinone oxidoreductase 51kDa subunit, iron-sulphur binding domain"/>
    <property type="match status" value="1"/>
</dbReference>
<reference evidence="7" key="1">
    <citation type="submission" date="2022-09" db="EMBL/GenBank/DDBJ databases">
        <authorList>
            <person name="Yuan C."/>
            <person name="Ke Z."/>
        </authorList>
    </citation>
    <scope>NUCLEOTIDE SEQUENCE</scope>
    <source>
        <strain evidence="7">LB-8</strain>
    </source>
</reference>
<evidence type="ECO:0000256" key="1">
    <source>
        <dbReference type="ARBA" id="ARBA00007523"/>
    </source>
</evidence>
<dbReference type="Gene3D" id="3.40.50.11540">
    <property type="entry name" value="NADH-ubiquinone oxidoreductase 51kDa subunit"/>
    <property type="match status" value="1"/>
</dbReference>
<dbReference type="Pfam" id="PF10589">
    <property type="entry name" value="NADH_4Fe-4S"/>
    <property type="match status" value="1"/>
</dbReference>
<dbReference type="SMART" id="SM00928">
    <property type="entry name" value="NADH_4Fe-4S"/>
    <property type="match status" value="1"/>
</dbReference>
<dbReference type="FunFam" id="1.20.1440.230:FF:000001">
    <property type="entry name" value="Mitochondrial NADH dehydrogenase flavoprotein 1"/>
    <property type="match status" value="1"/>
</dbReference>
<proteinExistence type="inferred from homology"/>
<dbReference type="PANTHER" id="PTHR43578">
    <property type="entry name" value="NADH-QUINONE OXIDOREDUCTASE SUBUNIT F"/>
    <property type="match status" value="1"/>
</dbReference>
<evidence type="ECO:0000259" key="6">
    <source>
        <dbReference type="SMART" id="SM00928"/>
    </source>
</evidence>
<dbReference type="Gene3D" id="3.10.20.600">
    <property type="match status" value="1"/>
</dbReference>
<keyword evidence="8" id="KW-1185">Reference proteome</keyword>
<dbReference type="GO" id="GO:0046872">
    <property type="term" value="F:metal ion binding"/>
    <property type="evidence" value="ECO:0007669"/>
    <property type="project" value="UniProtKB-KW"/>
</dbReference>
<dbReference type="RefSeq" id="WP_279296574.1">
    <property type="nucleotide sequence ID" value="NZ_JAOTIF010000004.1"/>
</dbReference>
<dbReference type="Gene3D" id="3.40.30.10">
    <property type="entry name" value="Glutaredoxin"/>
    <property type="match status" value="1"/>
</dbReference>
<organism evidence="7 8">
    <name type="scientific">Paraflavisolibacter caeni</name>
    <dbReference type="NCBI Taxonomy" id="2982496"/>
    <lineage>
        <taxon>Bacteria</taxon>
        <taxon>Pseudomonadati</taxon>
        <taxon>Bacteroidota</taxon>
        <taxon>Chitinophagia</taxon>
        <taxon>Chitinophagales</taxon>
        <taxon>Chitinophagaceae</taxon>
        <taxon>Paraflavisolibacter</taxon>
    </lineage>
</organism>
<keyword evidence="4" id="KW-0408">Iron</keyword>
<dbReference type="SUPFAM" id="SSF142019">
    <property type="entry name" value="Nqo1 FMN-binding domain-like"/>
    <property type="match status" value="1"/>
</dbReference>
<dbReference type="Proteomes" id="UP001155483">
    <property type="component" value="Unassembled WGS sequence"/>
</dbReference>
<dbReference type="InterPro" id="IPR037225">
    <property type="entry name" value="Nuo51_FMN-bd_sf"/>
</dbReference>
<dbReference type="GO" id="GO:0051539">
    <property type="term" value="F:4 iron, 4 sulfur cluster binding"/>
    <property type="evidence" value="ECO:0007669"/>
    <property type="project" value="UniProtKB-KW"/>
</dbReference>
<dbReference type="Gene3D" id="6.10.250.1450">
    <property type="match status" value="1"/>
</dbReference>
<dbReference type="FunFam" id="3.40.50.11540:FF:000001">
    <property type="entry name" value="NADH dehydrogenase [ubiquinone] flavoprotein 1, mitochondrial"/>
    <property type="match status" value="1"/>
</dbReference>
<dbReference type="GO" id="GO:0008137">
    <property type="term" value="F:NADH dehydrogenase (ubiquinone) activity"/>
    <property type="evidence" value="ECO:0007669"/>
    <property type="project" value="InterPro"/>
</dbReference>
<dbReference type="EMBL" id="JAOTIF010000004">
    <property type="protein sequence ID" value="MCU7549133.1"/>
    <property type="molecule type" value="Genomic_DNA"/>
</dbReference>
<evidence type="ECO:0000256" key="5">
    <source>
        <dbReference type="ARBA" id="ARBA00023014"/>
    </source>
</evidence>
<protein>
    <submittedName>
        <fullName evidence="7">NADH-quinone oxidoreductase subunit NuoF</fullName>
    </submittedName>
</protein>
<keyword evidence="2" id="KW-0004">4Fe-4S</keyword>
<evidence type="ECO:0000313" key="8">
    <source>
        <dbReference type="Proteomes" id="UP001155483"/>
    </source>
</evidence>
<evidence type="ECO:0000256" key="2">
    <source>
        <dbReference type="ARBA" id="ARBA00022485"/>
    </source>
</evidence>
<dbReference type="AlphaFoldDB" id="A0A9X2XNM4"/>
<dbReference type="InterPro" id="IPR001949">
    <property type="entry name" value="NADH-UbQ_OxRdtase_51kDa_CS"/>
</dbReference>
<dbReference type="PROSITE" id="PS00645">
    <property type="entry name" value="COMPLEX1_51K_2"/>
    <property type="match status" value="1"/>
</dbReference>
<name>A0A9X2XNM4_9BACT</name>
<dbReference type="NCBIfam" id="NF010120">
    <property type="entry name" value="PRK13596.1"/>
    <property type="match status" value="1"/>
</dbReference>
<dbReference type="SUPFAM" id="SSF52833">
    <property type="entry name" value="Thioredoxin-like"/>
    <property type="match status" value="1"/>
</dbReference>
<keyword evidence="3" id="KW-0479">Metal-binding</keyword>
<dbReference type="SUPFAM" id="SSF140490">
    <property type="entry name" value="Nqo1C-terminal domain-like"/>
    <property type="match status" value="1"/>
</dbReference>
<dbReference type="InterPro" id="IPR011538">
    <property type="entry name" value="Nuo51_FMN-bd"/>
</dbReference>
<dbReference type="PANTHER" id="PTHR43578:SF3">
    <property type="entry name" value="NADH-QUINONE OXIDOREDUCTASE SUBUNIT F"/>
    <property type="match status" value="1"/>
</dbReference>
<reference evidence="7" key="2">
    <citation type="submission" date="2023-04" db="EMBL/GenBank/DDBJ databases">
        <title>Paracnuella aquatica gen. nov., sp. nov., a member of the family Chitinophagaceae isolated from a hot spring.</title>
        <authorList>
            <person name="Wang C."/>
        </authorList>
    </citation>
    <scope>NUCLEOTIDE SEQUENCE</scope>
    <source>
        <strain evidence="7">LB-8</strain>
    </source>
</reference>
<comment type="caution">
    <text evidence="7">The sequence shown here is derived from an EMBL/GenBank/DDBJ whole genome shotgun (WGS) entry which is preliminary data.</text>
</comment>
<accession>A0A9X2XNM4</accession>
<comment type="similarity">
    <text evidence="1">Belongs to the complex I 51 kDa subunit family.</text>
</comment>